<sequence length="819" mass="92762">MHLDGPTFKTPHVHFLDATSSPSIYSGSQKYSSSPGESFSYFPDKLQYPLSNPINTAVHDEAENCNIFSLENDSFVRQALKKELALNLFEEDDSIEAKPDTSRKEEEIERSKLENFQDVFFVQAPFKPFSSPPSSVLSSLPALSPDEDMSNLAGLFSTKPCNLESEFVELSSDLQEYKTFNDVDYVIDENVRNGNIFMPMHNPPVMPNLIVEPSSDKSQHNCLTLPEGFATNVLHIPEQSQEDVFNSLLTQIEDSSGQMTNLCGDTYSLEKGSNLLRCDRTTQFPKNGCTYVNYYDQTHQIPQKMEEFIPVLNFKAEYPSDGEYAGKNSNRILQSAVKVNRPVSELGETENAYSFDTCQTQAGSPSDDGNETYMDKFRTFAALTDGQDLKGRLMKRGRRKMDWKGRFDSAYNVTSQQSAVGPTSKRRGKSTGPTRSVRGGRRSKRVRTTSLMVGETDLNCLIRTSSTSLEACLSQGLEQNGCYGHLSARTSSQDNFFPNDDLQNVEYKTMRNLENSSSQREDLSNNHLVIQQGDHLMDEVPGGGKQVASSGEASDEEEVTGVTLKCKWMNCEEIFPSQVTLVKHIEKCHVEHRKGEEFACFWEGCSRRSRPFNARYKLLIHMRVHSGEKPNKCPFEGCTKAFSRLENLKIHQRSHTGERPYTCQYEGCVKAFSNSSDRAKHQRTHFDTKPYACQVIGCTKRYTDPSSLRKHIKNHSAKEQQQARRKTKCCQEEKQMKDMRLKYEINRVDTQVQIPYSNYLPRFGFEQDAYDQEALVPFVYVDPSSLEGHFELDTDLANQFIGSLSDFGQGDVNFFPFGS</sequence>
<evidence type="ECO:0000259" key="9">
    <source>
        <dbReference type="PROSITE" id="PS50157"/>
    </source>
</evidence>
<comment type="caution">
    <text evidence="10">The sequence shown here is derived from an EMBL/GenBank/DDBJ whole genome shotgun (WGS) entry which is preliminary data.</text>
</comment>
<gene>
    <name evidence="10" type="ORF">RUM44_008785</name>
</gene>
<keyword evidence="2" id="KW-0479">Metal-binding</keyword>
<proteinExistence type="predicted"/>
<dbReference type="Pfam" id="PF00096">
    <property type="entry name" value="zf-C2H2"/>
    <property type="match status" value="3"/>
</dbReference>
<feature type="domain" description="C2H2-type" evidence="9">
    <location>
        <begin position="661"/>
        <end position="690"/>
    </location>
</feature>
<feature type="domain" description="C2H2-type" evidence="9">
    <location>
        <begin position="603"/>
        <end position="630"/>
    </location>
</feature>
<keyword evidence="6" id="KW-0539">Nucleus</keyword>
<dbReference type="SMART" id="SM00355">
    <property type="entry name" value="ZnF_C2H2"/>
    <property type="match status" value="5"/>
</dbReference>
<evidence type="ECO:0000256" key="8">
    <source>
        <dbReference type="SAM" id="MobiDB-lite"/>
    </source>
</evidence>
<dbReference type="InterPro" id="IPR043359">
    <property type="entry name" value="GLI-like"/>
</dbReference>
<keyword evidence="4 7" id="KW-0863">Zinc-finger</keyword>
<evidence type="ECO:0000313" key="11">
    <source>
        <dbReference type="Proteomes" id="UP001359485"/>
    </source>
</evidence>
<feature type="domain" description="C2H2-type" evidence="9">
    <location>
        <begin position="691"/>
        <end position="720"/>
    </location>
</feature>
<dbReference type="Gene3D" id="3.30.160.60">
    <property type="entry name" value="Classic Zinc Finger"/>
    <property type="match status" value="5"/>
</dbReference>
<dbReference type="Pfam" id="PF23561">
    <property type="entry name" value="zf-C2H2_15"/>
    <property type="match status" value="1"/>
</dbReference>
<evidence type="ECO:0000256" key="6">
    <source>
        <dbReference type="ARBA" id="ARBA00023242"/>
    </source>
</evidence>
<name>A0ABR1B994_POLSC</name>
<dbReference type="PANTHER" id="PTHR45718">
    <property type="entry name" value="TRANSCRIPTIONAL ACTIVATOR CUBITUS INTERRUPTUS"/>
    <property type="match status" value="1"/>
</dbReference>
<keyword evidence="3" id="KW-0677">Repeat</keyword>
<evidence type="ECO:0000256" key="3">
    <source>
        <dbReference type="ARBA" id="ARBA00022737"/>
    </source>
</evidence>
<reference evidence="10 11" key="1">
    <citation type="submission" date="2023-09" db="EMBL/GenBank/DDBJ databases">
        <title>Genomes of two closely related lineages of the louse Polyplax serrata with different host specificities.</title>
        <authorList>
            <person name="Martinu J."/>
            <person name="Tarabai H."/>
            <person name="Stefka J."/>
            <person name="Hypsa V."/>
        </authorList>
    </citation>
    <scope>NUCLEOTIDE SEQUENCE [LARGE SCALE GENOMIC DNA]</scope>
    <source>
        <strain evidence="10">98ZLc_SE</strain>
    </source>
</reference>
<dbReference type="PANTHER" id="PTHR45718:SF7">
    <property type="entry name" value="C2H2-TYPE DOMAIN-CONTAINING PROTEIN"/>
    <property type="match status" value="1"/>
</dbReference>
<dbReference type="Proteomes" id="UP001359485">
    <property type="component" value="Unassembled WGS sequence"/>
</dbReference>
<dbReference type="EMBL" id="JAWJWF010000002">
    <property type="protein sequence ID" value="KAK6638356.1"/>
    <property type="molecule type" value="Genomic_DNA"/>
</dbReference>
<evidence type="ECO:0000256" key="2">
    <source>
        <dbReference type="ARBA" id="ARBA00022723"/>
    </source>
</evidence>
<evidence type="ECO:0000256" key="5">
    <source>
        <dbReference type="ARBA" id="ARBA00022833"/>
    </source>
</evidence>
<evidence type="ECO:0000313" key="10">
    <source>
        <dbReference type="EMBL" id="KAK6638356.1"/>
    </source>
</evidence>
<accession>A0ABR1B994</accession>
<keyword evidence="11" id="KW-1185">Reference proteome</keyword>
<feature type="domain" description="C2H2-type" evidence="9">
    <location>
        <begin position="564"/>
        <end position="594"/>
    </location>
</feature>
<dbReference type="InterPro" id="IPR013087">
    <property type="entry name" value="Znf_C2H2_type"/>
</dbReference>
<evidence type="ECO:0000256" key="1">
    <source>
        <dbReference type="ARBA" id="ARBA00004123"/>
    </source>
</evidence>
<feature type="domain" description="C2H2-type" evidence="9">
    <location>
        <begin position="631"/>
        <end position="660"/>
    </location>
</feature>
<dbReference type="PROSITE" id="PS00028">
    <property type="entry name" value="ZINC_FINGER_C2H2_1"/>
    <property type="match status" value="4"/>
</dbReference>
<dbReference type="InterPro" id="IPR036236">
    <property type="entry name" value="Znf_C2H2_sf"/>
</dbReference>
<organism evidence="10 11">
    <name type="scientific">Polyplax serrata</name>
    <name type="common">Common mouse louse</name>
    <dbReference type="NCBI Taxonomy" id="468196"/>
    <lineage>
        <taxon>Eukaryota</taxon>
        <taxon>Metazoa</taxon>
        <taxon>Ecdysozoa</taxon>
        <taxon>Arthropoda</taxon>
        <taxon>Hexapoda</taxon>
        <taxon>Insecta</taxon>
        <taxon>Pterygota</taxon>
        <taxon>Neoptera</taxon>
        <taxon>Paraneoptera</taxon>
        <taxon>Psocodea</taxon>
        <taxon>Troctomorpha</taxon>
        <taxon>Phthiraptera</taxon>
        <taxon>Anoplura</taxon>
        <taxon>Polyplacidae</taxon>
        <taxon>Polyplax</taxon>
    </lineage>
</organism>
<keyword evidence="5" id="KW-0862">Zinc</keyword>
<dbReference type="InterPro" id="IPR056436">
    <property type="entry name" value="Znf-C2H2_ZIC1-5/GLI1-3-like"/>
</dbReference>
<protein>
    <recommendedName>
        <fullName evidence="9">C2H2-type domain-containing protein</fullName>
    </recommendedName>
</protein>
<feature type="region of interest" description="Disordered" evidence="8">
    <location>
        <begin position="414"/>
        <end position="446"/>
    </location>
</feature>
<dbReference type="SUPFAM" id="SSF57667">
    <property type="entry name" value="beta-beta-alpha zinc fingers"/>
    <property type="match status" value="3"/>
</dbReference>
<evidence type="ECO:0000256" key="4">
    <source>
        <dbReference type="ARBA" id="ARBA00022771"/>
    </source>
</evidence>
<evidence type="ECO:0000256" key="7">
    <source>
        <dbReference type="PROSITE-ProRule" id="PRU00042"/>
    </source>
</evidence>
<comment type="subcellular location">
    <subcellularLocation>
        <location evidence="1">Nucleus</location>
    </subcellularLocation>
</comment>
<dbReference type="PROSITE" id="PS50157">
    <property type="entry name" value="ZINC_FINGER_C2H2_2"/>
    <property type="match status" value="5"/>
</dbReference>